<keyword evidence="2 5" id="KW-0223">Dioxygenase</keyword>
<feature type="domain" description="Prolyl 4-hydroxylase alpha subunit" evidence="4">
    <location>
        <begin position="2"/>
        <end position="170"/>
    </location>
</feature>
<organism evidence="5">
    <name type="scientific">uncultured Caudovirales phage</name>
    <dbReference type="NCBI Taxonomy" id="2100421"/>
    <lineage>
        <taxon>Viruses</taxon>
        <taxon>Duplodnaviria</taxon>
        <taxon>Heunggongvirae</taxon>
        <taxon>Uroviricota</taxon>
        <taxon>Caudoviricetes</taxon>
        <taxon>Peduoviridae</taxon>
        <taxon>Maltschvirus</taxon>
        <taxon>Maltschvirus maltsch</taxon>
    </lineage>
</organism>
<name>A0A6J5PB86_9CAUD</name>
<accession>A0A6J5PB86</accession>
<dbReference type="GO" id="GO:0051213">
    <property type="term" value="F:dioxygenase activity"/>
    <property type="evidence" value="ECO:0007669"/>
    <property type="project" value="UniProtKB-KW"/>
</dbReference>
<dbReference type="GO" id="GO:0031418">
    <property type="term" value="F:L-ascorbic acid binding"/>
    <property type="evidence" value="ECO:0007669"/>
    <property type="project" value="InterPro"/>
</dbReference>
<evidence type="ECO:0000313" key="5">
    <source>
        <dbReference type="EMBL" id="CAB4164844.1"/>
    </source>
</evidence>
<dbReference type="GO" id="GO:0016705">
    <property type="term" value="F:oxidoreductase activity, acting on paired donors, with incorporation or reduction of molecular oxygen"/>
    <property type="evidence" value="ECO:0007669"/>
    <property type="project" value="InterPro"/>
</dbReference>
<dbReference type="GO" id="GO:0005506">
    <property type="term" value="F:iron ion binding"/>
    <property type="evidence" value="ECO:0007669"/>
    <property type="project" value="InterPro"/>
</dbReference>
<dbReference type="SMART" id="SM00702">
    <property type="entry name" value="P4Hc"/>
    <property type="match status" value="1"/>
</dbReference>
<dbReference type="EMBL" id="LR796766">
    <property type="protein sequence ID" value="CAB4164844.1"/>
    <property type="molecule type" value="Genomic_DNA"/>
</dbReference>
<dbReference type="InterPro" id="IPR044862">
    <property type="entry name" value="Pro_4_hyd_alph_FE2OG_OXY"/>
</dbReference>
<keyword evidence="3" id="KW-0560">Oxidoreductase</keyword>
<evidence type="ECO:0000259" key="4">
    <source>
        <dbReference type="SMART" id="SM00702"/>
    </source>
</evidence>
<dbReference type="Pfam" id="PF13640">
    <property type="entry name" value="2OG-FeII_Oxy_3"/>
    <property type="match status" value="1"/>
</dbReference>
<evidence type="ECO:0000256" key="2">
    <source>
        <dbReference type="ARBA" id="ARBA00022964"/>
    </source>
</evidence>
<protein>
    <submittedName>
        <fullName evidence="5">Oxoglutarate/iron-dependent dioxygenase</fullName>
    </submittedName>
</protein>
<reference evidence="5" key="1">
    <citation type="submission" date="2020-04" db="EMBL/GenBank/DDBJ databases">
        <authorList>
            <person name="Chiriac C."/>
            <person name="Salcher M."/>
            <person name="Ghai R."/>
            <person name="Kavagutti S V."/>
        </authorList>
    </citation>
    <scope>NUCLEOTIDE SEQUENCE</scope>
</reference>
<gene>
    <name evidence="5" type="ORF">UFOVP828_149</name>
</gene>
<dbReference type="Gene3D" id="2.60.120.620">
    <property type="entry name" value="q2cbj1_9rhob like domain"/>
    <property type="match status" value="1"/>
</dbReference>
<sequence>MHRIAVIDNFITKEDADTLIREQHNPSEVNPYPEYYSKRYGGTSLPYNKTVMDIMIKYGNKANDIHRSYNGFLNPIYVFKGFGSHWTKGTRGGLHLDAQGPEPFIEFSTIIYLNETPEYQGGKIFFPNQDFVYQPKKYSAVFFPSSGTEYIHGITEVTEGHRYTALYMHTSLPEHADPDFLGEDKNPTWQAVEYPLEREAAERDFQKSQS</sequence>
<evidence type="ECO:0000256" key="3">
    <source>
        <dbReference type="ARBA" id="ARBA00023002"/>
    </source>
</evidence>
<proteinExistence type="predicted"/>
<comment type="cofactor">
    <cofactor evidence="1">
        <name>L-ascorbate</name>
        <dbReference type="ChEBI" id="CHEBI:38290"/>
    </cofactor>
</comment>
<dbReference type="InterPro" id="IPR006620">
    <property type="entry name" value="Pro_4_hyd_alph"/>
</dbReference>
<evidence type="ECO:0000256" key="1">
    <source>
        <dbReference type="ARBA" id="ARBA00001961"/>
    </source>
</evidence>